<reference evidence="2 3" key="1">
    <citation type="journal article" date="2017" name="Nat. Commun.">
        <title>Genome assembly with in vitro proximity ligation data and whole-genome triplication in lettuce.</title>
        <authorList>
            <person name="Reyes-Chin-Wo S."/>
            <person name="Wang Z."/>
            <person name="Yang X."/>
            <person name="Kozik A."/>
            <person name="Arikit S."/>
            <person name="Song C."/>
            <person name="Xia L."/>
            <person name="Froenicke L."/>
            <person name="Lavelle D.O."/>
            <person name="Truco M.J."/>
            <person name="Xia R."/>
            <person name="Zhu S."/>
            <person name="Xu C."/>
            <person name="Xu H."/>
            <person name="Xu X."/>
            <person name="Cox K."/>
            <person name="Korf I."/>
            <person name="Meyers B.C."/>
            <person name="Michelmore R.W."/>
        </authorList>
    </citation>
    <scope>NUCLEOTIDE SEQUENCE [LARGE SCALE GENOMIC DNA]</scope>
    <source>
        <strain evidence="3">cv. Salinas</strain>
        <tissue evidence="2">Seedlings</tissue>
    </source>
</reference>
<evidence type="ECO:0000256" key="1">
    <source>
        <dbReference type="SAM" id="MobiDB-lite"/>
    </source>
</evidence>
<dbReference type="Gramene" id="rna-gnl|WGS:NBSK|LSAT_4X69460_mrna">
    <property type="protein sequence ID" value="cds-PLY93079.1"/>
    <property type="gene ID" value="gene-LSAT_4X69460"/>
</dbReference>
<dbReference type="EMBL" id="NBSK02000004">
    <property type="protein sequence ID" value="KAJ0210010.1"/>
    <property type="molecule type" value="Genomic_DNA"/>
</dbReference>
<sequence length="409" mass="45366">MSVLGEHQEVIINKKDLQVWNNAVFDNGADSESLNSNNLIKSPSWFVKKPVTVNRSSDSCDSIHSSLSSKENQIPVSSSKPSGFVHHPLHKSKPLKNLPFGLSKSGVLENLEEKTNEEIEIENEISRLYARLEAIRLEKQGKPVAAKVVEPLKNKDSGVRKMEESGFPKTKIKRRGFSLGPNEIMSTTNPKSKQSGTTPIQSTQNRRQSCFWKLDDIEEERIGFSRGKPRQAITTVGSKRPTKKDDLILGSIHPKKLFGEQSVPAKKPLKPGRVIPSRYNQATVTSSLRKRSAIDNIIGGKSRGTEGRLKKKWEIPSEIVIPKKLDLEDDYSENGSGDFAGSIDVVAPLMMQEVVPEALPRIRAVRCGDEPGRDSGPAKRVAELVGKKSYFGGCVDEERVCQILSFEED</sequence>
<feature type="region of interest" description="Disordered" evidence="1">
    <location>
        <begin position="58"/>
        <end position="90"/>
    </location>
</feature>
<evidence type="ECO:0000313" key="3">
    <source>
        <dbReference type="Proteomes" id="UP000235145"/>
    </source>
</evidence>
<protein>
    <submittedName>
        <fullName evidence="2">Uncharacterized protein</fullName>
    </submittedName>
</protein>
<accession>A0A9R1XD70</accession>
<feature type="region of interest" description="Disordered" evidence="1">
    <location>
        <begin position="179"/>
        <end position="206"/>
    </location>
</feature>
<dbReference type="OrthoDB" id="1932658at2759"/>
<proteinExistence type="predicted"/>
<feature type="compositionally biased region" description="Polar residues" evidence="1">
    <location>
        <begin position="184"/>
        <end position="206"/>
    </location>
</feature>
<organism evidence="2 3">
    <name type="scientific">Lactuca sativa</name>
    <name type="common">Garden lettuce</name>
    <dbReference type="NCBI Taxonomy" id="4236"/>
    <lineage>
        <taxon>Eukaryota</taxon>
        <taxon>Viridiplantae</taxon>
        <taxon>Streptophyta</taxon>
        <taxon>Embryophyta</taxon>
        <taxon>Tracheophyta</taxon>
        <taxon>Spermatophyta</taxon>
        <taxon>Magnoliopsida</taxon>
        <taxon>eudicotyledons</taxon>
        <taxon>Gunneridae</taxon>
        <taxon>Pentapetalae</taxon>
        <taxon>asterids</taxon>
        <taxon>campanulids</taxon>
        <taxon>Asterales</taxon>
        <taxon>Asteraceae</taxon>
        <taxon>Cichorioideae</taxon>
        <taxon>Cichorieae</taxon>
        <taxon>Lactucinae</taxon>
        <taxon>Lactuca</taxon>
    </lineage>
</organism>
<evidence type="ECO:0000313" key="2">
    <source>
        <dbReference type="EMBL" id="KAJ0210010.1"/>
    </source>
</evidence>
<name>A0A9R1XD70_LACSA</name>
<comment type="caution">
    <text evidence="2">The sequence shown here is derived from an EMBL/GenBank/DDBJ whole genome shotgun (WGS) entry which is preliminary data.</text>
</comment>
<dbReference type="Proteomes" id="UP000235145">
    <property type="component" value="Unassembled WGS sequence"/>
</dbReference>
<gene>
    <name evidence="2" type="ORF">LSAT_V11C400184400</name>
</gene>
<dbReference type="AlphaFoldDB" id="A0A9R1XD70"/>
<keyword evidence="3" id="KW-1185">Reference proteome</keyword>
<dbReference type="PANTHER" id="PTHR36386:SF1">
    <property type="entry name" value="OS06G0683900 PROTEIN"/>
    <property type="match status" value="1"/>
</dbReference>
<feature type="compositionally biased region" description="Polar residues" evidence="1">
    <location>
        <begin position="70"/>
        <end position="81"/>
    </location>
</feature>
<feature type="compositionally biased region" description="Low complexity" evidence="1">
    <location>
        <begin position="58"/>
        <end position="69"/>
    </location>
</feature>
<dbReference type="PANTHER" id="PTHR36386">
    <property type="entry name" value="OS06G0683900 PROTEIN"/>
    <property type="match status" value="1"/>
</dbReference>